<feature type="transmembrane region" description="Helical" evidence="1">
    <location>
        <begin position="12"/>
        <end position="36"/>
    </location>
</feature>
<reference evidence="3" key="1">
    <citation type="submission" date="2021-02" db="EMBL/GenBank/DDBJ databases">
        <authorList>
            <person name="Nowell W R."/>
        </authorList>
    </citation>
    <scope>NUCLEOTIDE SEQUENCE</scope>
</reference>
<dbReference type="EMBL" id="CAJNOK010001044">
    <property type="protein sequence ID" value="CAF0790081.1"/>
    <property type="molecule type" value="Genomic_DNA"/>
</dbReference>
<dbReference type="Proteomes" id="UP000663829">
    <property type="component" value="Unassembled WGS sequence"/>
</dbReference>
<feature type="transmembrane region" description="Helical" evidence="1">
    <location>
        <begin position="134"/>
        <end position="155"/>
    </location>
</feature>
<dbReference type="AlphaFoldDB" id="A0A814EVH2"/>
<evidence type="ECO:0000313" key="3">
    <source>
        <dbReference type="EMBL" id="CAF0976519.1"/>
    </source>
</evidence>
<dbReference type="EMBL" id="CAJOBA010001044">
    <property type="protein sequence ID" value="CAF3572596.1"/>
    <property type="molecule type" value="Genomic_DNA"/>
</dbReference>
<evidence type="ECO:0000313" key="2">
    <source>
        <dbReference type="EMBL" id="CAF0790081.1"/>
    </source>
</evidence>
<evidence type="ECO:0000256" key="1">
    <source>
        <dbReference type="SAM" id="Phobius"/>
    </source>
</evidence>
<name>A0A814EVH2_9BILA</name>
<dbReference type="Proteomes" id="UP000682733">
    <property type="component" value="Unassembled WGS sequence"/>
</dbReference>
<feature type="transmembrane region" description="Helical" evidence="1">
    <location>
        <begin position="76"/>
        <end position="101"/>
    </location>
</feature>
<keyword evidence="6" id="KW-1185">Reference proteome</keyword>
<dbReference type="Proteomes" id="UP000677228">
    <property type="component" value="Unassembled WGS sequence"/>
</dbReference>
<dbReference type="EMBL" id="CAJOBC010002752">
    <property type="protein sequence ID" value="CAF3749375.1"/>
    <property type="molecule type" value="Genomic_DNA"/>
</dbReference>
<evidence type="ECO:0000313" key="4">
    <source>
        <dbReference type="EMBL" id="CAF3572596.1"/>
    </source>
</evidence>
<evidence type="ECO:0000313" key="6">
    <source>
        <dbReference type="Proteomes" id="UP000663829"/>
    </source>
</evidence>
<proteinExistence type="predicted"/>
<keyword evidence="1" id="KW-0812">Transmembrane</keyword>
<sequence length="167" mass="18850">MAFTKEQKRRIRGIRIALTLFYGFLLSSTLFLYIIHGSLQTIRRPNPYSITMICIGVVILISIGLAIYATWYNKSIIMLISGVVLIAIFILTLIFGIVRIVKSSDYRGASLTEGETGIKIKTDSYALAEDVAKLIIELVSILFGILATFFLYRYFKVKYTEVSQTIT</sequence>
<protein>
    <submittedName>
        <fullName evidence="3">Uncharacterized protein</fullName>
    </submittedName>
</protein>
<keyword evidence="1" id="KW-1133">Transmembrane helix</keyword>
<gene>
    <name evidence="3" type="ORF">GPM918_LOCUS12520</name>
    <name evidence="2" type="ORF">OVA965_LOCUS4086</name>
    <name evidence="5" type="ORF">SRO942_LOCUS12520</name>
    <name evidence="4" type="ORF">TMI583_LOCUS4084</name>
</gene>
<dbReference type="Proteomes" id="UP000681722">
    <property type="component" value="Unassembled WGS sequence"/>
</dbReference>
<dbReference type="OrthoDB" id="10052170at2759"/>
<keyword evidence="1" id="KW-0472">Membrane</keyword>
<accession>A0A814EVH2</accession>
<feature type="transmembrane region" description="Helical" evidence="1">
    <location>
        <begin position="48"/>
        <end position="69"/>
    </location>
</feature>
<comment type="caution">
    <text evidence="3">The sequence shown here is derived from an EMBL/GenBank/DDBJ whole genome shotgun (WGS) entry which is preliminary data.</text>
</comment>
<dbReference type="EMBL" id="CAJNOQ010002752">
    <property type="protein sequence ID" value="CAF0976519.1"/>
    <property type="molecule type" value="Genomic_DNA"/>
</dbReference>
<organism evidence="3 6">
    <name type="scientific">Didymodactylos carnosus</name>
    <dbReference type="NCBI Taxonomy" id="1234261"/>
    <lineage>
        <taxon>Eukaryota</taxon>
        <taxon>Metazoa</taxon>
        <taxon>Spiralia</taxon>
        <taxon>Gnathifera</taxon>
        <taxon>Rotifera</taxon>
        <taxon>Eurotatoria</taxon>
        <taxon>Bdelloidea</taxon>
        <taxon>Philodinida</taxon>
        <taxon>Philodinidae</taxon>
        <taxon>Didymodactylos</taxon>
    </lineage>
</organism>
<evidence type="ECO:0000313" key="5">
    <source>
        <dbReference type="EMBL" id="CAF3749375.1"/>
    </source>
</evidence>